<dbReference type="GeneID" id="24111655"/>
<dbReference type="HOGENOM" id="CLU_2528426_0_0_1"/>
<protein>
    <submittedName>
        <fullName evidence="2">Uncharacterized protein</fullName>
    </submittedName>
</protein>
<organism evidence="2 3">
    <name type="scientific">Pseudozyma hubeiensis (strain SY62)</name>
    <name type="common">Yeast</name>
    <dbReference type="NCBI Taxonomy" id="1305764"/>
    <lineage>
        <taxon>Eukaryota</taxon>
        <taxon>Fungi</taxon>
        <taxon>Dikarya</taxon>
        <taxon>Basidiomycota</taxon>
        <taxon>Ustilaginomycotina</taxon>
        <taxon>Ustilaginomycetes</taxon>
        <taxon>Ustilaginales</taxon>
        <taxon>Ustilaginaceae</taxon>
        <taxon>Pseudozyma</taxon>
    </lineage>
</organism>
<reference evidence="3" key="1">
    <citation type="journal article" date="2013" name="Genome Announc.">
        <title>Draft genome sequence of the basidiomycetous yeast-like fungus Pseudozyma hubeiensis SY62, which produces an abundant amount of the biosurfactant mannosylerythritol lipids.</title>
        <authorList>
            <person name="Konishi M."/>
            <person name="Hatada Y."/>
            <person name="Horiuchi J."/>
        </authorList>
    </citation>
    <scope>NUCLEOTIDE SEQUENCE [LARGE SCALE GENOMIC DNA]</scope>
    <source>
        <strain evidence="3">SY62</strain>
    </source>
</reference>
<accession>R9PBR5</accession>
<evidence type="ECO:0000313" key="2">
    <source>
        <dbReference type="EMBL" id="GAC98789.1"/>
    </source>
</evidence>
<dbReference type="RefSeq" id="XP_012192376.1">
    <property type="nucleotide sequence ID" value="XM_012336986.1"/>
</dbReference>
<keyword evidence="3" id="KW-1185">Reference proteome</keyword>
<dbReference type="AlphaFoldDB" id="R9PBR5"/>
<gene>
    <name evidence="2" type="ORF">PHSY_006384</name>
</gene>
<dbReference type="EMBL" id="DF238821">
    <property type="protein sequence ID" value="GAC98789.1"/>
    <property type="molecule type" value="Genomic_DNA"/>
</dbReference>
<feature type="region of interest" description="Disordered" evidence="1">
    <location>
        <begin position="25"/>
        <end position="46"/>
    </location>
</feature>
<name>R9PBR5_PSEHS</name>
<evidence type="ECO:0000313" key="3">
    <source>
        <dbReference type="Proteomes" id="UP000014071"/>
    </source>
</evidence>
<proteinExistence type="predicted"/>
<dbReference type="Proteomes" id="UP000014071">
    <property type="component" value="Unassembled WGS sequence"/>
</dbReference>
<evidence type="ECO:0000256" key="1">
    <source>
        <dbReference type="SAM" id="MobiDB-lite"/>
    </source>
</evidence>
<sequence length="84" mass="9900">MRSDATRRNKMRGKEIKGKAIEKKERYRDVQKATQMHPRTTMRRRTGGTIDIDQTQACDHPPSTHIVSEVASTLLRLDLRWPRW</sequence>